<name>A0A269PD66_9CORY</name>
<dbReference type="Gene3D" id="3.90.1300.10">
    <property type="entry name" value="Amidase signature (AS) domain"/>
    <property type="match status" value="1"/>
</dbReference>
<dbReference type="Pfam" id="PF01425">
    <property type="entry name" value="Amidase"/>
    <property type="match status" value="1"/>
</dbReference>
<dbReference type="SUPFAM" id="SSF75304">
    <property type="entry name" value="Amidase signature (AS) enzymes"/>
    <property type="match status" value="1"/>
</dbReference>
<accession>A0A269PD66</accession>
<evidence type="ECO:0000313" key="3">
    <source>
        <dbReference type="Proteomes" id="UP000215771"/>
    </source>
</evidence>
<dbReference type="PANTHER" id="PTHR46310:SF7">
    <property type="entry name" value="AMIDASE 1"/>
    <property type="match status" value="1"/>
</dbReference>
<gene>
    <name evidence="2" type="ORF">CIG21_07125</name>
</gene>
<comment type="caution">
    <text evidence="2">The sequence shown here is derived from an EMBL/GenBank/DDBJ whole genome shotgun (WGS) entry which is preliminary data.</text>
</comment>
<dbReference type="AlphaFoldDB" id="A0A269PD66"/>
<organism evidence="2 3">
    <name type="scientific">Corynebacterium hadale</name>
    <dbReference type="NCBI Taxonomy" id="2026255"/>
    <lineage>
        <taxon>Bacteria</taxon>
        <taxon>Bacillati</taxon>
        <taxon>Actinomycetota</taxon>
        <taxon>Actinomycetes</taxon>
        <taxon>Mycobacteriales</taxon>
        <taxon>Corynebacteriaceae</taxon>
        <taxon>Corynebacterium</taxon>
    </lineage>
</organism>
<dbReference type="Proteomes" id="UP000215771">
    <property type="component" value="Unassembled WGS sequence"/>
</dbReference>
<dbReference type="InterPro" id="IPR023631">
    <property type="entry name" value="Amidase_dom"/>
</dbReference>
<protein>
    <recommendedName>
        <fullName evidence="1">Amidase domain-containing protein</fullName>
    </recommendedName>
</protein>
<dbReference type="RefSeq" id="WP_095277447.1">
    <property type="nucleotide sequence ID" value="NZ_CP047655.1"/>
</dbReference>
<proteinExistence type="predicted"/>
<dbReference type="InterPro" id="IPR036928">
    <property type="entry name" value="AS_sf"/>
</dbReference>
<dbReference type="PANTHER" id="PTHR46310">
    <property type="entry name" value="AMIDASE 1"/>
    <property type="match status" value="1"/>
</dbReference>
<dbReference type="EMBL" id="NQMQ01000013">
    <property type="protein sequence ID" value="PAJ69678.1"/>
    <property type="molecule type" value="Genomic_DNA"/>
</dbReference>
<feature type="domain" description="Amidase" evidence="1">
    <location>
        <begin position="23"/>
        <end position="160"/>
    </location>
</feature>
<sequence>MQQSAFFFRAPLAPPPVDAAAAPSRTRLAGWDIPVKDSVDVAGWPTTNGNPARSYVARRTDAIVPMLLDAGATIPGKTLTSELGATCYAERPGVPVLESPAFPGRTPGGSSTGAAVAVAEGQVRAAHGTDAGGSLRVPAAACDIVGFKPASPHVAAHGFLTRTVADQCTIYGMRPTHPRRLRVGVLLDALLAPSHLSPSRADAVDQLAGALSLHHDVVPLRAYAQARDTFAHFSRRIKRSFTSVDPLDSEYLQWLTQEGARVTRAQMRGVREHLDVLPHLLARQWDVDVVLSPTLAFDPPRLGYFPSLSPEESFNQQTVWSPWCSVFNVTGSAAIAIGGIHLGVLGSAARPAVNATELLNLAWQVEGLLGREG</sequence>
<evidence type="ECO:0000313" key="2">
    <source>
        <dbReference type="EMBL" id="PAJ69678.1"/>
    </source>
</evidence>
<reference evidence="2 3" key="1">
    <citation type="submission" date="2017-08" db="EMBL/GenBank/DDBJ databases">
        <authorList>
            <person name="de Groot N.N."/>
        </authorList>
    </citation>
    <scope>NUCLEOTIDE SEQUENCE [LARGE SCALE GENOMIC DNA]</scope>
    <source>
        <strain evidence="2 3">NBT06-6</strain>
    </source>
</reference>
<evidence type="ECO:0000259" key="1">
    <source>
        <dbReference type="Pfam" id="PF01425"/>
    </source>
</evidence>